<dbReference type="InterPro" id="IPR004358">
    <property type="entry name" value="Sig_transdc_His_kin-like_C"/>
</dbReference>
<dbReference type="PROSITE" id="PS50109">
    <property type="entry name" value="HIS_KIN"/>
    <property type="match status" value="1"/>
</dbReference>
<dbReference type="InterPro" id="IPR036097">
    <property type="entry name" value="HisK_dim/P_sf"/>
</dbReference>
<dbReference type="Pfam" id="PF00672">
    <property type="entry name" value="HAMP"/>
    <property type="match status" value="1"/>
</dbReference>
<feature type="domain" description="HAMP" evidence="12">
    <location>
        <begin position="85"/>
        <end position="139"/>
    </location>
</feature>
<dbReference type="PRINTS" id="PR00344">
    <property type="entry name" value="BCTRLSENSOR"/>
</dbReference>
<reference evidence="13 14" key="1">
    <citation type="submission" date="2019-04" db="EMBL/GenBank/DDBJ databases">
        <title>Draft genome sequence of Gemmobacter aestuarii sp. nov.</title>
        <authorList>
            <person name="Hameed A."/>
            <person name="Lin S.-Y."/>
            <person name="Shahina M."/>
            <person name="Lai W.-A."/>
            <person name="Young C.-C."/>
        </authorList>
    </citation>
    <scope>NUCLEOTIDE SEQUENCE [LARGE SCALE GENOMIC DNA]</scope>
    <source>
        <strain evidence="13 14">CC-PW-75</strain>
    </source>
</reference>
<protein>
    <recommendedName>
        <fullName evidence="3">histidine kinase</fullName>
        <ecNumber evidence="3">2.7.13.3</ecNumber>
    </recommendedName>
</protein>
<dbReference type="EMBL" id="SSND01000005">
    <property type="protein sequence ID" value="THD81469.1"/>
    <property type="molecule type" value="Genomic_DNA"/>
</dbReference>
<evidence type="ECO:0000259" key="11">
    <source>
        <dbReference type="PROSITE" id="PS50109"/>
    </source>
</evidence>
<dbReference type="GO" id="GO:0000155">
    <property type="term" value="F:phosphorelay sensor kinase activity"/>
    <property type="evidence" value="ECO:0007669"/>
    <property type="project" value="InterPro"/>
</dbReference>
<comment type="subcellular location">
    <subcellularLocation>
        <location evidence="2">Cell membrane</location>
        <topology evidence="2">Multi-pass membrane protein</topology>
    </subcellularLocation>
</comment>
<feature type="transmembrane region" description="Helical" evidence="10">
    <location>
        <begin position="29"/>
        <end position="52"/>
    </location>
</feature>
<dbReference type="GO" id="GO:0005886">
    <property type="term" value="C:plasma membrane"/>
    <property type="evidence" value="ECO:0007669"/>
    <property type="project" value="UniProtKB-SubCell"/>
</dbReference>
<evidence type="ECO:0000256" key="6">
    <source>
        <dbReference type="ARBA" id="ARBA00022679"/>
    </source>
</evidence>
<feature type="transmembrane region" description="Helical" evidence="10">
    <location>
        <begin position="64"/>
        <end position="84"/>
    </location>
</feature>
<keyword evidence="10" id="KW-0472">Membrane</keyword>
<keyword evidence="6" id="KW-0808">Transferase</keyword>
<evidence type="ECO:0000313" key="14">
    <source>
        <dbReference type="Proteomes" id="UP000309450"/>
    </source>
</evidence>
<dbReference type="SMART" id="SM00387">
    <property type="entry name" value="HATPase_c"/>
    <property type="match status" value="1"/>
</dbReference>
<comment type="catalytic activity">
    <reaction evidence="1">
        <text>ATP + protein L-histidine = ADP + protein N-phospho-L-histidine.</text>
        <dbReference type="EC" id="2.7.13.3"/>
    </reaction>
</comment>
<sequence>MRRRGGNPAWHRAQDGRMRPVIARKWRPPLLLVLGGTLTAVLVLPLAGLLAVRWLSPLMGFRTSALTVGLAVVLATAILGWLLWRLLLRPVRALADHAKAVRAGQPDAAAPLRHYGTQELRDLGQAVLDMADTLQNREASIRAFTDHVTHELKSPLTTIKGAAEILATTPAGEPADPRLVDGIADAATQMEAQLAALRRLAAAREPTFRGHTTVQAVMRDLQAAHPDLSLTSSGERLFLPLSDEGLRLILSQLLANSEQNGARTVDIEAVKEEGIPCLWVRDDGRGISPGNADRIFQPFFTTRREAGGTGMGLSVVVALLAAHGARIVHVPGAIGAQFRICFDAD</sequence>
<dbReference type="InterPro" id="IPR005467">
    <property type="entry name" value="His_kinase_dom"/>
</dbReference>
<dbReference type="OrthoDB" id="9815202at2"/>
<dbReference type="InterPro" id="IPR003661">
    <property type="entry name" value="HisK_dim/P_dom"/>
</dbReference>
<dbReference type="InterPro" id="IPR003594">
    <property type="entry name" value="HATPase_dom"/>
</dbReference>
<dbReference type="InterPro" id="IPR050980">
    <property type="entry name" value="2C_sensor_his_kinase"/>
</dbReference>
<evidence type="ECO:0000256" key="9">
    <source>
        <dbReference type="ARBA" id="ARBA00022840"/>
    </source>
</evidence>
<keyword evidence="14" id="KW-1185">Reference proteome</keyword>
<dbReference type="SMART" id="SM00388">
    <property type="entry name" value="HisKA"/>
    <property type="match status" value="1"/>
</dbReference>
<dbReference type="Gene3D" id="3.30.565.10">
    <property type="entry name" value="Histidine kinase-like ATPase, C-terminal domain"/>
    <property type="match status" value="1"/>
</dbReference>
<dbReference type="InterPro" id="IPR003660">
    <property type="entry name" value="HAMP_dom"/>
</dbReference>
<dbReference type="Gene3D" id="6.10.340.10">
    <property type="match status" value="1"/>
</dbReference>
<dbReference type="Pfam" id="PF02518">
    <property type="entry name" value="HATPase_c"/>
    <property type="match status" value="1"/>
</dbReference>
<keyword evidence="9" id="KW-0067">ATP-binding</keyword>
<accession>A0A4S3MJ68</accession>
<dbReference type="CDD" id="cd00082">
    <property type="entry name" value="HisKA"/>
    <property type="match status" value="1"/>
</dbReference>
<keyword evidence="10" id="KW-0812">Transmembrane</keyword>
<evidence type="ECO:0000256" key="5">
    <source>
        <dbReference type="ARBA" id="ARBA00022553"/>
    </source>
</evidence>
<evidence type="ECO:0000256" key="2">
    <source>
        <dbReference type="ARBA" id="ARBA00004651"/>
    </source>
</evidence>
<evidence type="ECO:0000313" key="13">
    <source>
        <dbReference type="EMBL" id="THD81469.1"/>
    </source>
</evidence>
<keyword evidence="8 13" id="KW-0418">Kinase</keyword>
<evidence type="ECO:0000256" key="3">
    <source>
        <dbReference type="ARBA" id="ARBA00012438"/>
    </source>
</evidence>
<name>A0A4S3MJ68_9RHOB</name>
<comment type="caution">
    <text evidence="13">The sequence shown here is derived from an EMBL/GenBank/DDBJ whole genome shotgun (WGS) entry which is preliminary data.</text>
</comment>
<evidence type="ECO:0000256" key="4">
    <source>
        <dbReference type="ARBA" id="ARBA00022475"/>
    </source>
</evidence>
<dbReference type="SUPFAM" id="SSF55874">
    <property type="entry name" value="ATPase domain of HSP90 chaperone/DNA topoisomerase II/histidine kinase"/>
    <property type="match status" value="1"/>
</dbReference>
<dbReference type="EC" id="2.7.13.3" evidence="3"/>
<evidence type="ECO:0000256" key="10">
    <source>
        <dbReference type="SAM" id="Phobius"/>
    </source>
</evidence>
<proteinExistence type="predicted"/>
<evidence type="ECO:0000256" key="1">
    <source>
        <dbReference type="ARBA" id="ARBA00000085"/>
    </source>
</evidence>
<dbReference type="AlphaFoldDB" id="A0A4S3MJ68"/>
<evidence type="ECO:0000259" key="12">
    <source>
        <dbReference type="PROSITE" id="PS50885"/>
    </source>
</evidence>
<keyword evidence="5" id="KW-0597">Phosphoprotein</keyword>
<keyword evidence="4" id="KW-1003">Cell membrane</keyword>
<keyword evidence="7" id="KW-0547">Nucleotide-binding</keyword>
<dbReference type="PANTHER" id="PTHR44936">
    <property type="entry name" value="SENSOR PROTEIN CREC"/>
    <property type="match status" value="1"/>
</dbReference>
<dbReference type="SUPFAM" id="SSF47384">
    <property type="entry name" value="Homodimeric domain of signal transducing histidine kinase"/>
    <property type="match status" value="1"/>
</dbReference>
<dbReference type="GO" id="GO:0005524">
    <property type="term" value="F:ATP binding"/>
    <property type="evidence" value="ECO:0007669"/>
    <property type="project" value="UniProtKB-KW"/>
</dbReference>
<dbReference type="SMART" id="SM00304">
    <property type="entry name" value="HAMP"/>
    <property type="match status" value="1"/>
</dbReference>
<evidence type="ECO:0000256" key="8">
    <source>
        <dbReference type="ARBA" id="ARBA00022777"/>
    </source>
</evidence>
<feature type="domain" description="Histidine kinase" evidence="11">
    <location>
        <begin position="147"/>
        <end position="345"/>
    </location>
</feature>
<keyword evidence="10" id="KW-1133">Transmembrane helix</keyword>
<evidence type="ECO:0000256" key="7">
    <source>
        <dbReference type="ARBA" id="ARBA00022741"/>
    </source>
</evidence>
<organism evidence="13 14">
    <name type="scientific">Aliigemmobacter aestuarii</name>
    <dbReference type="NCBI Taxonomy" id="1445661"/>
    <lineage>
        <taxon>Bacteria</taxon>
        <taxon>Pseudomonadati</taxon>
        <taxon>Pseudomonadota</taxon>
        <taxon>Alphaproteobacteria</taxon>
        <taxon>Rhodobacterales</taxon>
        <taxon>Paracoccaceae</taxon>
        <taxon>Aliigemmobacter</taxon>
    </lineage>
</organism>
<gene>
    <name evidence="13" type="ORF">E7811_16260</name>
</gene>
<dbReference type="Gene3D" id="1.10.287.130">
    <property type="match status" value="1"/>
</dbReference>
<dbReference type="InterPro" id="IPR036890">
    <property type="entry name" value="HATPase_C_sf"/>
</dbReference>
<dbReference type="Pfam" id="PF00512">
    <property type="entry name" value="HisKA"/>
    <property type="match status" value="1"/>
</dbReference>
<dbReference type="PROSITE" id="PS50885">
    <property type="entry name" value="HAMP"/>
    <property type="match status" value="1"/>
</dbReference>
<dbReference type="Proteomes" id="UP000309450">
    <property type="component" value="Unassembled WGS sequence"/>
</dbReference>
<dbReference type="PANTHER" id="PTHR44936:SF10">
    <property type="entry name" value="SENSOR PROTEIN RSTB"/>
    <property type="match status" value="1"/>
</dbReference>